<evidence type="ECO:0000313" key="1">
    <source>
        <dbReference type="EMBL" id="KAJ2896486.1"/>
    </source>
</evidence>
<keyword evidence="2" id="KW-1185">Reference proteome</keyword>
<gene>
    <name evidence="1" type="ORF">MKZ38_005474</name>
</gene>
<comment type="caution">
    <text evidence="1">The sequence shown here is derived from an EMBL/GenBank/DDBJ whole genome shotgun (WGS) entry which is preliminary data.</text>
</comment>
<accession>A0AAD5RK67</accession>
<sequence length="96" mass="10773">MLSGSVVKETRPEELQSVRTNAEVVLIVAKNTQDKENNVGYYTYARSQAACSKVYRHERVTDQVYMSVDWSWLACCDKMGAMRDVMGAEMGGAIED</sequence>
<evidence type="ECO:0000313" key="2">
    <source>
        <dbReference type="Proteomes" id="UP001201980"/>
    </source>
</evidence>
<dbReference type="AlphaFoldDB" id="A0AAD5RK67"/>
<reference evidence="1" key="1">
    <citation type="submission" date="2022-07" db="EMBL/GenBank/DDBJ databases">
        <title>Draft genome sequence of Zalerion maritima ATCC 34329, a (micro)plastics degrading marine fungus.</title>
        <authorList>
            <person name="Paco A."/>
            <person name="Goncalves M.F.M."/>
            <person name="Rocha-Santos T.A.P."/>
            <person name="Alves A."/>
        </authorList>
    </citation>
    <scope>NUCLEOTIDE SEQUENCE</scope>
    <source>
        <strain evidence="1">ATCC 34329</strain>
    </source>
</reference>
<dbReference type="Proteomes" id="UP001201980">
    <property type="component" value="Unassembled WGS sequence"/>
</dbReference>
<name>A0AAD5RK67_9PEZI</name>
<organism evidence="1 2">
    <name type="scientific">Zalerion maritima</name>
    <dbReference type="NCBI Taxonomy" id="339359"/>
    <lineage>
        <taxon>Eukaryota</taxon>
        <taxon>Fungi</taxon>
        <taxon>Dikarya</taxon>
        <taxon>Ascomycota</taxon>
        <taxon>Pezizomycotina</taxon>
        <taxon>Sordariomycetes</taxon>
        <taxon>Lulworthiomycetidae</taxon>
        <taxon>Lulworthiales</taxon>
        <taxon>Lulworthiaceae</taxon>
        <taxon>Zalerion</taxon>
    </lineage>
</organism>
<dbReference type="EMBL" id="JAKWBI020000329">
    <property type="protein sequence ID" value="KAJ2896486.1"/>
    <property type="molecule type" value="Genomic_DNA"/>
</dbReference>
<proteinExistence type="predicted"/>
<protein>
    <submittedName>
        <fullName evidence="1">Uncharacterized protein</fullName>
    </submittedName>
</protein>